<dbReference type="InterPro" id="IPR000182">
    <property type="entry name" value="GNAT_dom"/>
</dbReference>
<dbReference type="OrthoDB" id="1431064at2"/>
<evidence type="ECO:0000259" key="2">
    <source>
        <dbReference type="PROSITE" id="PS51186"/>
    </source>
</evidence>
<protein>
    <submittedName>
        <fullName evidence="3">GNAT family N-acetyltransferase</fullName>
    </submittedName>
</protein>
<gene>
    <name evidence="3" type="ORF">FHK87_12670</name>
</gene>
<comment type="caution">
    <text evidence="3">The sequence shown here is derived from an EMBL/GenBank/DDBJ whole genome shotgun (WGS) entry which is preliminary data.</text>
</comment>
<name>A0A504JI16_9FLAO</name>
<dbReference type="PANTHER" id="PTHR13947:SF37">
    <property type="entry name" value="LD18367P"/>
    <property type="match status" value="1"/>
</dbReference>
<feature type="domain" description="N-acetyltransferase" evidence="2">
    <location>
        <begin position="3"/>
        <end position="153"/>
    </location>
</feature>
<dbReference type="RefSeq" id="WP_140593448.1">
    <property type="nucleotide sequence ID" value="NZ_VFWZ01000003.1"/>
</dbReference>
<evidence type="ECO:0000313" key="4">
    <source>
        <dbReference type="Proteomes" id="UP000315540"/>
    </source>
</evidence>
<organism evidence="3 4">
    <name type="scientific">Aquimarina algicola</name>
    <dbReference type="NCBI Taxonomy" id="2589995"/>
    <lineage>
        <taxon>Bacteria</taxon>
        <taxon>Pseudomonadati</taxon>
        <taxon>Bacteroidota</taxon>
        <taxon>Flavobacteriia</taxon>
        <taxon>Flavobacteriales</taxon>
        <taxon>Flavobacteriaceae</taxon>
        <taxon>Aquimarina</taxon>
    </lineage>
</organism>
<keyword evidence="1 3" id="KW-0808">Transferase</keyword>
<dbReference type="Proteomes" id="UP000315540">
    <property type="component" value="Unassembled WGS sequence"/>
</dbReference>
<reference evidence="3 4" key="1">
    <citation type="submission" date="2019-06" db="EMBL/GenBank/DDBJ databases">
        <authorList>
            <person name="Meng X."/>
        </authorList>
    </citation>
    <scope>NUCLEOTIDE SEQUENCE [LARGE SCALE GENOMIC DNA]</scope>
    <source>
        <strain evidence="3 4">M625</strain>
    </source>
</reference>
<dbReference type="PANTHER" id="PTHR13947">
    <property type="entry name" value="GNAT FAMILY N-ACETYLTRANSFERASE"/>
    <property type="match status" value="1"/>
</dbReference>
<keyword evidence="4" id="KW-1185">Reference proteome</keyword>
<dbReference type="AlphaFoldDB" id="A0A504JI16"/>
<dbReference type="InterPro" id="IPR016181">
    <property type="entry name" value="Acyl_CoA_acyltransferase"/>
</dbReference>
<accession>A0A504JI16</accession>
<dbReference type="CDD" id="cd04301">
    <property type="entry name" value="NAT_SF"/>
    <property type="match status" value="1"/>
</dbReference>
<dbReference type="GO" id="GO:0008080">
    <property type="term" value="F:N-acetyltransferase activity"/>
    <property type="evidence" value="ECO:0007669"/>
    <property type="project" value="InterPro"/>
</dbReference>
<proteinExistence type="predicted"/>
<dbReference type="SUPFAM" id="SSF55729">
    <property type="entry name" value="Acyl-CoA N-acyltransferases (Nat)"/>
    <property type="match status" value="1"/>
</dbReference>
<dbReference type="EMBL" id="VFWZ01000003">
    <property type="protein sequence ID" value="TPN86120.1"/>
    <property type="molecule type" value="Genomic_DNA"/>
</dbReference>
<sequence length="153" mass="18081">MQVEIISFDPKYAKDFARLNVEWLEKYFAIEPHDVDLLERCEETIINKGGYIFFARIENQIAGTFSLIKIEDNVYELGKMAVSPQYRGRKIGQKLMKFCIDFSKEQGWNSLLLYSNRILENAIYIYSKFGFEEIPLEKNPPYQRSNIKMELML</sequence>
<evidence type="ECO:0000256" key="1">
    <source>
        <dbReference type="ARBA" id="ARBA00022679"/>
    </source>
</evidence>
<dbReference type="InterPro" id="IPR050769">
    <property type="entry name" value="NAT_camello-type"/>
</dbReference>
<dbReference type="Gene3D" id="3.40.630.30">
    <property type="match status" value="1"/>
</dbReference>
<dbReference type="PROSITE" id="PS51186">
    <property type="entry name" value="GNAT"/>
    <property type="match status" value="1"/>
</dbReference>
<dbReference type="Pfam" id="PF00583">
    <property type="entry name" value="Acetyltransf_1"/>
    <property type="match status" value="1"/>
</dbReference>
<evidence type="ECO:0000313" key="3">
    <source>
        <dbReference type="EMBL" id="TPN86120.1"/>
    </source>
</evidence>